<proteinExistence type="predicted"/>
<sequence length="139" mass="15491">MLDSLVHIRYKIYRSVIETDKSQEDVMEHKHGLPIKMSVGNKSQESLNSEEVINNYVKNAMRYTGNVNKATGKGGREIASEGKQVLETILESKEYIKVQRKGNILGILLKAVLILGLITLTVFVVTSVCLESNKRGEGN</sequence>
<dbReference type="Proteomes" id="UP000003786">
    <property type="component" value="Chromosome 4"/>
</dbReference>
<feature type="transmembrane region" description="Helical" evidence="1">
    <location>
        <begin position="104"/>
        <end position="125"/>
    </location>
</feature>
<dbReference type="EMBL" id="AP011949">
    <property type="protein sequence ID" value="BAM42305.1"/>
    <property type="molecule type" value="Genomic_DNA"/>
</dbReference>
<reference evidence="2 3" key="1">
    <citation type="journal article" date="2012" name="MBio">
        <title>Comparative genome analysis of three eukaryotic parasites with differing abilities to transform leukocytes reveals key mediators of Theileria-induced leukocyte transformation.</title>
        <authorList>
            <person name="Hayashida K."/>
            <person name="Hara Y."/>
            <person name="Abe T."/>
            <person name="Yamasaki C."/>
            <person name="Toyoda A."/>
            <person name="Kosuge T."/>
            <person name="Suzuki Y."/>
            <person name="Sato Y."/>
            <person name="Kawashima S."/>
            <person name="Katayama T."/>
            <person name="Wakaguri H."/>
            <person name="Inoue N."/>
            <person name="Homma K."/>
            <person name="Tada-Umezaki M."/>
            <person name="Yagi Y."/>
            <person name="Fujii Y."/>
            <person name="Habara T."/>
            <person name="Kanehisa M."/>
            <person name="Watanabe H."/>
            <person name="Ito K."/>
            <person name="Gojobori T."/>
            <person name="Sugawara H."/>
            <person name="Imanishi T."/>
            <person name="Weir W."/>
            <person name="Gardner M."/>
            <person name="Pain A."/>
            <person name="Shiels B."/>
            <person name="Hattori M."/>
            <person name="Nene V."/>
            <person name="Sugimoto C."/>
        </authorList>
    </citation>
    <scope>NUCLEOTIDE SEQUENCE [LARGE SCALE GENOMIC DNA]</scope>
    <source>
        <strain evidence="2 3">Shintoku</strain>
    </source>
</reference>
<name>J7M4M7_THEOR</name>
<keyword evidence="1" id="KW-1133">Transmembrane helix</keyword>
<organism evidence="2 3">
    <name type="scientific">Theileria orientalis strain Shintoku</name>
    <dbReference type="NCBI Taxonomy" id="869250"/>
    <lineage>
        <taxon>Eukaryota</taxon>
        <taxon>Sar</taxon>
        <taxon>Alveolata</taxon>
        <taxon>Apicomplexa</taxon>
        <taxon>Aconoidasida</taxon>
        <taxon>Piroplasmida</taxon>
        <taxon>Theileriidae</taxon>
        <taxon>Theileria</taxon>
    </lineage>
</organism>
<keyword evidence="1" id="KW-0472">Membrane</keyword>
<keyword evidence="3" id="KW-1185">Reference proteome</keyword>
<evidence type="ECO:0000313" key="2">
    <source>
        <dbReference type="EMBL" id="BAM42305.1"/>
    </source>
</evidence>
<dbReference type="KEGG" id="tot:TOT_040000674"/>
<evidence type="ECO:0000256" key="1">
    <source>
        <dbReference type="SAM" id="Phobius"/>
    </source>
</evidence>
<dbReference type="AlphaFoldDB" id="J7M4M7"/>
<dbReference type="RefSeq" id="XP_009692606.1">
    <property type="nucleotide sequence ID" value="XM_009694311.1"/>
</dbReference>
<keyword evidence="1" id="KW-0812">Transmembrane</keyword>
<accession>J7M4M7</accession>
<dbReference type="GeneID" id="20716723"/>
<evidence type="ECO:0000313" key="3">
    <source>
        <dbReference type="Proteomes" id="UP000003786"/>
    </source>
</evidence>
<dbReference type="VEuPathDB" id="PiroplasmaDB:TOT_040000674"/>
<gene>
    <name evidence="2" type="ORF">TOT_040000674</name>
</gene>
<protein>
    <submittedName>
        <fullName evidence="2">Uncharacterized protein</fullName>
    </submittedName>
</protein>